<organism evidence="1 2">
    <name type="scientific">Candidatus Mycoplasma haematohominis</name>
    <dbReference type="NCBI Taxonomy" id="1494318"/>
    <lineage>
        <taxon>Bacteria</taxon>
        <taxon>Bacillati</taxon>
        <taxon>Mycoplasmatota</taxon>
        <taxon>Mollicutes</taxon>
        <taxon>Mycoplasmataceae</taxon>
        <taxon>Mycoplasma</taxon>
    </lineage>
</organism>
<evidence type="ECO:0000313" key="2">
    <source>
        <dbReference type="Proteomes" id="UP000324831"/>
    </source>
</evidence>
<dbReference type="AlphaFoldDB" id="A0A478FPM4"/>
<dbReference type="EMBL" id="BIMN01000002">
    <property type="protein sequence ID" value="GCE63408.1"/>
    <property type="molecule type" value="Genomic_DNA"/>
</dbReference>
<comment type="caution">
    <text evidence="1">The sequence shown here is derived from an EMBL/GenBank/DDBJ whole genome shotgun (WGS) entry which is preliminary data.</text>
</comment>
<sequence>MNLSFAPKAVGAVSSVAALVCGSTFLYYESLPKDWKAALSREGIVLLSSDSENAYKAIYLENKDFLNVDLGIDNSKNETEAIKEIQKWCDAELNQEYKPEIVLDREKVIKYCADITPKTLIGVLQKRGISSSGFIGGDGEDYKVMFAVYKYNQTFLDAINKAKKDSESNYSETTEASSGYERLKTWCENSLKKPTSEIEGETLYNQVEWWCRPLGYKTVLEKINKDHPTWKSEATTQVGQGTNWEKIKEFWKATPEVYKAVGNNEEAVNSSTLSGDKFRGWCEDTLKKKIYDPKVYKRDYLVAKVVCVEQKVQNNLTTKSLQESLKSSSES</sequence>
<dbReference type="RefSeq" id="WP_216083471.1">
    <property type="nucleotide sequence ID" value="NZ_CACTIB010000031.1"/>
</dbReference>
<protein>
    <submittedName>
        <fullName evidence="1">Uncharacterized protein</fullName>
    </submittedName>
</protein>
<accession>A0A478FPM4</accession>
<gene>
    <name evidence="1" type="ORF">MHSWG343_04040</name>
</gene>
<proteinExistence type="predicted"/>
<evidence type="ECO:0000313" key="1">
    <source>
        <dbReference type="EMBL" id="GCE63408.1"/>
    </source>
</evidence>
<reference evidence="1 2" key="1">
    <citation type="submission" date="2019-01" db="EMBL/GenBank/DDBJ databases">
        <title>Draft genome sequences of Candidatus Mycoplasma haemohominis SWG34-3 identified from a patient with pyrexia, anemia and liver dysfunction.</title>
        <authorList>
            <person name="Sekizuka T."/>
            <person name="Hattori N."/>
            <person name="Katano H."/>
            <person name="Takuma T."/>
            <person name="Ito T."/>
            <person name="Arai N."/>
            <person name="Yanai R."/>
            <person name="Ishii S."/>
            <person name="Miura Y."/>
            <person name="Tokunaga T."/>
            <person name="Watanabe H."/>
            <person name="Nomura N."/>
            <person name="Eguchi J."/>
            <person name="Arai T."/>
            <person name="Hasegawa H."/>
            <person name="Nakamaki T."/>
            <person name="Wakita T."/>
            <person name="Niki Y."/>
            <person name="Kuroda M."/>
        </authorList>
    </citation>
    <scope>NUCLEOTIDE SEQUENCE [LARGE SCALE GENOMIC DNA]</scope>
    <source>
        <strain evidence="1">SWG34-3</strain>
    </source>
</reference>
<name>A0A478FPM4_9MOLU</name>
<dbReference type="Proteomes" id="UP000324831">
    <property type="component" value="Unassembled WGS sequence"/>
</dbReference>